<evidence type="ECO:0000313" key="1">
    <source>
        <dbReference type="EMBL" id="CAH1781331.1"/>
    </source>
</evidence>
<gene>
    <name evidence="1" type="ORF">OFUS_LOCUS7921</name>
</gene>
<dbReference type="Proteomes" id="UP000749559">
    <property type="component" value="Unassembled WGS sequence"/>
</dbReference>
<comment type="caution">
    <text evidence="1">The sequence shown here is derived from an EMBL/GenBank/DDBJ whole genome shotgun (WGS) entry which is preliminary data.</text>
</comment>
<protein>
    <submittedName>
        <fullName evidence="1">Uncharacterized protein</fullName>
    </submittedName>
</protein>
<accession>A0A8J1UFP6</accession>
<sequence>MDLLTPDYYVPYTPSLKSTNKHISDAITPLPRVMCSIYIENPRGGVGGGVIPAQTPLDCSGYIPNNISYANGYSVMNGYSPQNGYYVQNGYATIATPNGGMCNGANNGAAVVLPPSGNHSNTIVPPPQTQQAGNNNQSTMQSINGYSPNINGYSPNINGYTPTQPQPSNTQTVQQESINPKMQYIQNGGPINGTTAPGVSPQRIVPSTQPTVPSCGGQTLESPVKMQYINSPEVCNGLVNVVSDQQGALYETSWMENEGPATVRMVSNNGPPVPMPMQVPP</sequence>
<keyword evidence="2" id="KW-1185">Reference proteome</keyword>
<dbReference type="AlphaFoldDB" id="A0A8J1UFP6"/>
<reference evidence="1" key="1">
    <citation type="submission" date="2022-03" db="EMBL/GenBank/DDBJ databases">
        <authorList>
            <person name="Martin C."/>
        </authorList>
    </citation>
    <scope>NUCLEOTIDE SEQUENCE</scope>
</reference>
<dbReference type="EMBL" id="CAIIXF020000004">
    <property type="protein sequence ID" value="CAH1781331.1"/>
    <property type="molecule type" value="Genomic_DNA"/>
</dbReference>
<organism evidence="1 2">
    <name type="scientific">Owenia fusiformis</name>
    <name type="common">Polychaete worm</name>
    <dbReference type="NCBI Taxonomy" id="6347"/>
    <lineage>
        <taxon>Eukaryota</taxon>
        <taxon>Metazoa</taxon>
        <taxon>Spiralia</taxon>
        <taxon>Lophotrochozoa</taxon>
        <taxon>Annelida</taxon>
        <taxon>Polychaeta</taxon>
        <taxon>Sedentaria</taxon>
        <taxon>Canalipalpata</taxon>
        <taxon>Sabellida</taxon>
        <taxon>Oweniida</taxon>
        <taxon>Oweniidae</taxon>
        <taxon>Owenia</taxon>
    </lineage>
</organism>
<evidence type="ECO:0000313" key="2">
    <source>
        <dbReference type="Proteomes" id="UP000749559"/>
    </source>
</evidence>
<name>A0A8J1UFP6_OWEFU</name>
<feature type="non-terminal residue" evidence="1">
    <location>
        <position position="1"/>
    </location>
</feature>
<proteinExistence type="predicted"/>